<keyword evidence="2" id="KW-1185">Reference proteome</keyword>
<dbReference type="VEuPathDB" id="HostDB:ENSMMUG00000017631"/>
<dbReference type="PRINTS" id="PR02045">
    <property type="entry name" value="F138DOMAIN"/>
</dbReference>
<reference evidence="2" key="1">
    <citation type="journal article" date="2007" name="Science">
        <title>Evolutionary and biomedical insights from the rhesus macaque genome.</title>
        <authorList>
            <person name="Gibbs R.A."/>
            <person name="Rogers J."/>
            <person name="Katze M.G."/>
            <person name="Bumgarner R."/>
            <person name="Weinstock G.M."/>
            <person name="Mardis E.R."/>
            <person name="Remington K.A."/>
            <person name="Strausberg R.L."/>
            <person name="Venter J.C."/>
            <person name="Wilson R.K."/>
            <person name="Batzer M.A."/>
            <person name="Bustamante C.D."/>
            <person name="Eichler E.E."/>
            <person name="Hahn M.W."/>
            <person name="Hardison R.C."/>
            <person name="Makova K.D."/>
            <person name="Miller W."/>
            <person name="Milosavljevic A."/>
            <person name="Palermo R.E."/>
            <person name="Siepel A."/>
            <person name="Sikela J.M."/>
            <person name="Attaway T."/>
            <person name="Bell S."/>
            <person name="Bernard K.E."/>
            <person name="Buhay C.J."/>
            <person name="Chandrabose M.N."/>
            <person name="Dao M."/>
            <person name="Davis C."/>
            <person name="Delehaunty K.D."/>
            <person name="Ding Y."/>
            <person name="Dinh H.H."/>
            <person name="Dugan-Rocha S."/>
            <person name="Fulton L.A."/>
            <person name="Gabisi R.A."/>
            <person name="Garner T.T."/>
            <person name="Godfrey J."/>
            <person name="Hawes A.C."/>
            <person name="Hernandez J."/>
            <person name="Hines S."/>
            <person name="Holder M."/>
            <person name="Hume J."/>
            <person name="Jhangiani S.N."/>
            <person name="Joshi V."/>
            <person name="Khan Z.M."/>
            <person name="Kirkness E.F."/>
            <person name="Cree A."/>
            <person name="Fowler R.G."/>
            <person name="Lee S."/>
            <person name="Lewis L.R."/>
            <person name="Li Z."/>
            <person name="Liu Y.-S."/>
            <person name="Moore S.M."/>
            <person name="Muzny D."/>
            <person name="Nazareth L.V."/>
            <person name="Ngo D.N."/>
            <person name="Okwuonu G.O."/>
            <person name="Pai G."/>
            <person name="Parker D."/>
            <person name="Paul H.A."/>
            <person name="Pfannkoch C."/>
            <person name="Pohl C.S."/>
            <person name="Rogers Y.-H.C."/>
            <person name="Ruiz S.J."/>
            <person name="Sabo A."/>
            <person name="Santibanez J."/>
            <person name="Schneider B.W."/>
            <person name="Smith S.M."/>
            <person name="Sodergren E."/>
            <person name="Svatek A.F."/>
            <person name="Utterback T.R."/>
            <person name="Vattathil S."/>
            <person name="Warren W."/>
            <person name="White C.S."/>
            <person name="Chinwalla A.T."/>
            <person name="Feng Y."/>
            <person name="Halpern A.L."/>
            <person name="Hillier L.W."/>
            <person name="Huang X."/>
            <person name="Minx P."/>
            <person name="Nelson J.O."/>
            <person name="Pepin K.H."/>
            <person name="Qin X."/>
            <person name="Sutton G.G."/>
            <person name="Venter E."/>
            <person name="Walenz B.P."/>
            <person name="Wallis J.W."/>
            <person name="Worley K.C."/>
            <person name="Yang S.-P."/>
            <person name="Jones S.M."/>
            <person name="Marra M.A."/>
            <person name="Rocchi M."/>
            <person name="Schein J.E."/>
            <person name="Baertsch R."/>
            <person name="Clarke L."/>
            <person name="Csuros M."/>
            <person name="Glasscock J."/>
            <person name="Harris R.A."/>
            <person name="Havlak P."/>
            <person name="Jackson A.R."/>
            <person name="Jiang H."/>
            <person name="Liu Y."/>
            <person name="Messina D.N."/>
            <person name="Shen Y."/>
            <person name="Song H.X.-Z."/>
            <person name="Wylie T."/>
            <person name="Zhang L."/>
            <person name="Birney E."/>
            <person name="Han K."/>
            <person name="Konkel M.K."/>
            <person name="Lee J."/>
            <person name="Smit A.F.A."/>
            <person name="Ullmer B."/>
            <person name="Wang H."/>
            <person name="Xing J."/>
            <person name="Burhans R."/>
            <person name="Cheng Z."/>
            <person name="Karro J.E."/>
            <person name="Ma J."/>
            <person name="Raney B."/>
            <person name="She X."/>
            <person name="Cox M.J."/>
            <person name="Demuth J.P."/>
            <person name="Dumas L.J."/>
            <person name="Han S.-G."/>
            <person name="Hopkins J."/>
            <person name="Karimpour-Fard A."/>
            <person name="Kim Y.H."/>
            <person name="Pollack J.R."/>
            <person name="Vinar T."/>
            <person name="Addo-Quaye C."/>
            <person name="Degenhardt J."/>
            <person name="Denby A."/>
            <person name="Hubisz M.J."/>
            <person name="Indap A."/>
            <person name="Kosiol C."/>
            <person name="Lahn B.T."/>
            <person name="Lawson H.A."/>
            <person name="Marklein A."/>
            <person name="Nielsen R."/>
            <person name="Vallender E.J."/>
            <person name="Clark A.G."/>
            <person name="Ferguson B."/>
            <person name="Hernandez R.D."/>
            <person name="Hirani K."/>
            <person name="Kehrer-Sawatzki H."/>
            <person name="Kolb J."/>
            <person name="Patil S."/>
            <person name="Pu L.-L."/>
            <person name="Ren Y."/>
            <person name="Smith D.G."/>
            <person name="Wheeler D.A."/>
            <person name="Schenck I."/>
            <person name="Ball E.V."/>
            <person name="Chen R."/>
            <person name="Cooper D.N."/>
            <person name="Giardine B."/>
            <person name="Hsu F."/>
            <person name="Kent W.J."/>
            <person name="Lesk A."/>
            <person name="Nelson D.L."/>
            <person name="O'brien W.E."/>
            <person name="Pruefer K."/>
            <person name="Stenson P.D."/>
            <person name="Wallace J.C."/>
            <person name="Ke H."/>
            <person name="Liu X.-M."/>
            <person name="Wang P."/>
            <person name="Xiang A.P."/>
            <person name="Yang F."/>
            <person name="Barber G.P."/>
            <person name="Haussler D."/>
            <person name="Karolchik D."/>
            <person name="Kern A.D."/>
            <person name="Kuhn R.M."/>
            <person name="Smith K.E."/>
            <person name="Zwieg A.S."/>
        </authorList>
    </citation>
    <scope>NUCLEOTIDE SEQUENCE [LARGE SCALE GENOMIC DNA]</scope>
    <source>
        <strain evidence="2">17573</strain>
    </source>
</reference>
<dbReference type="PANTHER" id="PTHR46254">
    <property type="entry name" value="PROTEIN GVQW1-RELATED"/>
    <property type="match status" value="1"/>
</dbReference>
<evidence type="ECO:0000313" key="1">
    <source>
        <dbReference type="Ensembl" id="ENSMMUP00000023200.3"/>
    </source>
</evidence>
<dbReference type="Ensembl" id="ENSMMUT00000024790.4">
    <property type="protein sequence ID" value="ENSMMUP00000023200.3"/>
    <property type="gene ID" value="ENSMMUG00000017631.4"/>
</dbReference>
<accession>F6UQD1</accession>
<reference evidence="1" key="2">
    <citation type="submission" date="2019-01" db="EMBL/GenBank/DDBJ databases">
        <authorList>
            <person name="Graves T."/>
            <person name="Eichler E.E."/>
            <person name="Wilson R.K."/>
        </authorList>
    </citation>
    <scope>NUCLEOTIDE SEQUENCE [LARGE SCALE GENOMIC DNA]</scope>
    <source>
        <strain evidence="1">17573</strain>
    </source>
</reference>
<dbReference type="HOGENOM" id="CLU_044162_0_0_1"/>
<dbReference type="VGNC" id="VGNC:73159">
    <property type="gene designation" value="GPRC5A"/>
</dbReference>
<dbReference type="Proteomes" id="UP000006718">
    <property type="component" value="Chromosome 11"/>
</dbReference>
<reference evidence="1" key="4">
    <citation type="submission" date="2025-09" db="UniProtKB">
        <authorList>
            <consortium name="Ensembl"/>
        </authorList>
    </citation>
    <scope>IDENTIFICATION</scope>
    <source>
        <strain evidence="1">17573</strain>
    </source>
</reference>
<evidence type="ECO:0000313" key="2">
    <source>
        <dbReference type="Proteomes" id="UP000006718"/>
    </source>
</evidence>
<protein>
    <submittedName>
        <fullName evidence="1">Uncharacterized protein</fullName>
    </submittedName>
</protein>
<dbReference type="eggNOG" id="ENOG502RRIY">
    <property type="taxonomic scope" value="Eukaryota"/>
</dbReference>
<proteinExistence type="predicted"/>
<dbReference type="InParanoid" id="F6UQD1"/>
<name>F6UQD1_MACMU</name>
<dbReference type="Bgee" id="ENSMMUG00000017631">
    <property type="expression patterns" value="Expressed in lung and 14 other cell types or tissues"/>
</dbReference>
<evidence type="ECO:0000313" key="3">
    <source>
        <dbReference type="VGNC" id="VGNC:73159"/>
    </source>
</evidence>
<sequence>MRFVVRRKQCGFTYIIYHRLGTQEMHIPSPLSFFLFFFFFKIESHSVAQAGVQWHDLGSLQPPPPRFKRFSCLSLLSSWDYRSAPPRLAKFCILVEMRFHRVGQAGLELLILSDPPTSASQSAGITGGNHRAQLPFHLFFPSLVFILPTKQGRSSKR</sequence>
<dbReference type="PANTHER" id="PTHR46254:SF3">
    <property type="entry name" value="SECRETED PROTEIN"/>
    <property type="match status" value="1"/>
</dbReference>
<reference evidence="1" key="3">
    <citation type="submission" date="2025-08" db="UniProtKB">
        <authorList>
            <consortium name="Ensembl"/>
        </authorList>
    </citation>
    <scope>IDENTIFICATION</scope>
    <source>
        <strain evidence="1">17573</strain>
    </source>
</reference>
<gene>
    <name evidence="3" type="primary">GPRC5A</name>
</gene>
<organism evidence="1 2">
    <name type="scientific">Macaca mulatta</name>
    <name type="common">Rhesus macaque</name>
    <dbReference type="NCBI Taxonomy" id="9544"/>
    <lineage>
        <taxon>Eukaryota</taxon>
        <taxon>Metazoa</taxon>
        <taxon>Chordata</taxon>
        <taxon>Craniata</taxon>
        <taxon>Vertebrata</taxon>
        <taxon>Euteleostomi</taxon>
        <taxon>Mammalia</taxon>
        <taxon>Eutheria</taxon>
        <taxon>Euarchontoglires</taxon>
        <taxon>Primates</taxon>
        <taxon>Haplorrhini</taxon>
        <taxon>Catarrhini</taxon>
        <taxon>Cercopithecidae</taxon>
        <taxon>Cercopithecinae</taxon>
        <taxon>Macaca</taxon>
    </lineage>
</organism>
<dbReference type="GeneTree" id="ENSGT00940000161627"/>
<dbReference type="AlphaFoldDB" id="F6UQD1"/>